<comment type="caution">
    <text evidence="2">The sequence shown here is derived from an EMBL/GenBank/DDBJ whole genome shotgun (WGS) entry which is preliminary data.</text>
</comment>
<evidence type="ECO:0000259" key="1">
    <source>
        <dbReference type="Pfam" id="PF06094"/>
    </source>
</evidence>
<dbReference type="InterPro" id="IPR009288">
    <property type="entry name" value="AIG2-like_dom"/>
</dbReference>
<protein>
    <submittedName>
        <fullName evidence="2">Gamma-glutamylcyclotransferase</fullName>
    </submittedName>
</protein>
<dbReference type="SUPFAM" id="SSF110857">
    <property type="entry name" value="Gamma-glutamyl cyclotransferase-like"/>
    <property type="match status" value="1"/>
</dbReference>
<sequence>MSIYVFVYGTLRAGEINDLARAAARRGLTAPRPVGRGTVRGTLYDFGDWPGLLPDGGGQAIVGDIHEVDPALLALMDEIEEVDPSGGSCFLRRKTRVRLEAPARAAGGRGEVGVGVGKETFLDCYYYPIDPAWAGAALATPATDWVAYRRGRARPA</sequence>
<keyword evidence="2" id="KW-0808">Transferase</keyword>
<dbReference type="AlphaFoldDB" id="A0A4V1MSR9"/>
<gene>
    <name evidence="2" type="ORF">C7R54_04535</name>
</gene>
<evidence type="ECO:0000313" key="2">
    <source>
        <dbReference type="EMBL" id="RXN93000.1"/>
    </source>
</evidence>
<accession>A0A4V1MSR9</accession>
<name>A0A4V1MSR9_9BURK</name>
<dbReference type="EMBL" id="PYAL01000001">
    <property type="protein sequence ID" value="RXN93000.1"/>
    <property type="molecule type" value="Genomic_DNA"/>
</dbReference>
<dbReference type="OrthoDB" id="8538589at2"/>
<keyword evidence="3" id="KW-1185">Reference proteome</keyword>
<dbReference type="Proteomes" id="UP000290849">
    <property type="component" value="Unassembled WGS sequence"/>
</dbReference>
<dbReference type="Pfam" id="PF06094">
    <property type="entry name" value="GGACT"/>
    <property type="match status" value="1"/>
</dbReference>
<dbReference type="InterPro" id="IPR036568">
    <property type="entry name" value="GGCT-like_sf"/>
</dbReference>
<feature type="domain" description="Gamma-glutamylcyclotransferase AIG2-like" evidence="1">
    <location>
        <begin position="5"/>
        <end position="105"/>
    </location>
</feature>
<dbReference type="RefSeq" id="WP_129148955.1">
    <property type="nucleotide sequence ID" value="NZ_JBHSDO010000006.1"/>
</dbReference>
<dbReference type="InterPro" id="IPR013024">
    <property type="entry name" value="GGCT-like"/>
</dbReference>
<dbReference type="Gene3D" id="3.10.490.10">
    <property type="entry name" value="Gamma-glutamyl cyclotransferase-like"/>
    <property type="match status" value="1"/>
</dbReference>
<evidence type="ECO:0000313" key="3">
    <source>
        <dbReference type="Proteomes" id="UP000290849"/>
    </source>
</evidence>
<dbReference type="CDD" id="cd06661">
    <property type="entry name" value="GGCT_like"/>
    <property type="match status" value="1"/>
</dbReference>
<dbReference type="GO" id="GO:0016740">
    <property type="term" value="F:transferase activity"/>
    <property type="evidence" value="ECO:0007669"/>
    <property type="project" value="UniProtKB-KW"/>
</dbReference>
<organism evidence="2 3">
    <name type="scientific">Achromobacter aloeverae</name>
    <dbReference type="NCBI Taxonomy" id="1750518"/>
    <lineage>
        <taxon>Bacteria</taxon>
        <taxon>Pseudomonadati</taxon>
        <taxon>Pseudomonadota</taxon>
        <taxon>Betaproteobacteria</taxon>
        <taxon>Burkholderiales</taxon>
        <taxon>Alcaligenaceae</taxon>
        <taxon>Achromobacter</taxon>
    </lineage>
</organism>
<proteinExistence type="predicted"/>
<reference evidence="2 3" key="1">
    <citation type="journal article" date="2017" name="Int. J. Syst. Evol. Microbiol.">
        <title>Achromobacter aloeverae sp. nov., isolated from the root of Aloe vera (L.) Burm.f.</title>
        <authorList>
            <person name="Kuncharoen N."/>
            <person name="Muramatsu Y."/>
            <person name="Shibata C."/>
            <person name="Kamakura Y."/>
            <person name="Nakagawa Y."/>
            <person name="Tanasupawat S."/>
        </authorList>
    </citation>
    <scope>NUCLEOTIDE SEQUENCE [LARGE SCALE GENOMIC DNA]</scope>
    <source>
        <strain evidence="2 3">AVA-1</strain>
    </source>
</reference>